<dbReference type="InterPro" id="IPR049242">
    <property type="entry name" value="DUF6877"/>
</dbReference>
<name>A0A2W4BLU9_9ENTE</name>
<proteinExistence type="predicted"/>
<comment type="caution">
    <text evidence="2">The sequence shown here is derived from an EMBL/GenBank/DDBJ whole genome shotgun (WGS) entry which is preliminary data.</text>
</comment>
<dbReference type="Proteomes" id="UP000249828">
    <property type="component" value="Unassembled WGS sequence"/>
</dbReference>
<dbReference type="EMBL" id="PIEU01000001">
    <property type="protein sequence ID" value="PZL78225.1"/>
    <property type="molecule type" value="Genomic_DNA"/>
</dbReference>
<evidence type="ECO:0000259" key="1">
    <source>
        <dbReference type="Pfam" id="PF21793"/>
    </source>
</evidence>
<sequence>MVLLKQKNEERDYVLAIDEINNLLSSYDFPLEVLEDVTHRLECCKEESYVKQQLRYLNNMVNAGFASLKSKKSSRN</sequence>
<dbReference type="Pfam" id="PF21793">
    <property type="entry name" value="DUF6877"/>
    <property type="match status" value="1"/>
</dbReference>
<reference evidence="2 3" key="1">
    <citation type="submission" date="2017-11" db="EMBL/GenBank/DDBJ databases">
        <title>Draft genome sequence of Enterococcus plantarum TRW2 strain isolated from lettuce.</title>
        <authorList>
            <person name="Kim E.B."/>
            <person name="Marco M.L."/>
            <person name="Williams T.R."/>
            <person name="You I.H."/>
        </authorList>
    </citation>
    <scope>NUCLEOTIDE SEQUENCE [LARGE SCALE GENOMIC DNA]</scope>
    <source>
        <strain evidence="2 3">TRW2</strain>
    </source>
</reference>
<evidence type="ECO:0000313" key="2">
    <source>
        <dbReference type="EMBL" id="PZL78225.1"/>
    </source>
</evidence>
<accession>A0A2W4BLU9</accession>
<protein>
    <recommendedName>
        <fullName evidence="1">DUF6877 domain-containing protein</fullName>
    </recommendedName>
</protein>
<dbReference type="AlphaFoldDB" id="A0A2W4BLU9"/>
<evidence type="ECO:0000313" key="3">
    <source>
        <dbReference type="Proteomes" id="UP000249828"/>
    </source>
</evidence>
<keyword evidence="3" id="KW-1185">Reference proteome</keyword>
<gene>
    <name evidence="2" type="ORF">CI088_00190</name>
</gene>
<feature type="domain" description="DUF6877" evidence="1">
    <location>
        <begin position="18"/>
        <end position="62"/>
    </location>
</feature>
<organism evidence="2 3">
    <name type="scientific">Enterococcus plantarum</name>
    <dbReference type="NCBI Taxonomy" id="1077675"/>
    <lineage>
        <taxon>Bacteria</taxon>
        <taxon>Bacillati</taxon>
        <taxon>Bacillota</taxon>
        <taxon>Bacilli</taxon>
        <taxon>Lactobacillales</taxon>
        <taxon>Enterococcaceae</taxon>
        <taxon>Enterococcus</taxon>
    </lineage>
</organism>